<protein>
    <submittedName>
        <fullName evidence="1">Uncharacterized protein</fullName>
    </submittedName>
</protein>
<gene>
    <name evidence="1" type="ORF">IV203_012346</name>
</gene>
<name>A0A9K3KUU5_9STRA</name>
<reference evidence="1" key="2">
    <citation type="submission" date="2021-04" db="EMBL/GenBank/DDBJ databases">
        <authorList>
            <person name="Podell S."/>
        </authorList>
    </citation>
    <scope>NUCLEOTIDE SEQUENCE</scope>
    <source>
        <strain evidence="1">Hildebrandi</strain>
    </source>
</reference>
<accession>A0A9K3KUU5</accession>
<sequence>MQNNHHIISYCHRVEEAEYLLFDEQWREEEEISISFRSLKSNDIQSVEQLPDKGKKGSSVQCWATYSVIPRDTKSYSHESQYDYDYVSMPRQQLVSGSGSSQDRLIRIVFRPLKDASNYFREHNSMKAGGIWSMDEIQIMFVRTMTN</sequence>
<keyword evidence="2" id="KW-1185">Reference proteome</keyword>
<comment type="caution">
    <text evidence="1">The sequence shown here is derived from an EMBL/GenBank/DDBJ whole genome shotgun (WGS) entry which is preliminary data.</text>
</comment>
<organism evidence="1 2">
    <name type="scientific">Nitzschia inconspicua</name>
    <dbReference type="NCBI Taxonomy" id="303405"/>
    <lineage>
        <taxon>Eukaryota</taxon>
        <taxon>Sar</taxon>
        <taxon>Stramenopiles</taxon>
        <taxon>Ochrophyta</taxon>
        <taxon>Bacillariophyta</taxon>
        <taxon>Bacillariophyceae</taxon>
        <taxon>Bacillariophycidae</taxon>
        <taxon>Bacillariales</taxon>
        <taxon>Bacillariaceae</taxon>
        <taxon>Nitzschia</taxon>
    </lineage>
</organism>
<proteinExistence type="predicted"/>
<dbReference type="Proteomes" id="UP000693970">
    <property type="component" value="Unassembled WGS sequence"/>
</dbReference>
<evidence type="ECO:0000313" key="1">
    <source>
        <dbReference type="EMBL" id="KAG7349749.1"/>
    </source>
</evidence>
<reference evidence="1" key="1">
    <citation type="journal article" date="2021" name="Sci. Rep.">
        <title>Diploid genomic architecture of Nitzschia inconspicua, an elite biomass production diatom.</title>
        <authorList>
            <person name="Oliver A."/>
            <person name="Podell S."/>
            <person name="Pinowska A."/>
            <person name="Traller J.C."/>
            <person name="Smith S.R."/>
            <person name="McClure R."/>
            <person name="Beliaev A."/>
            <person name="Bohutskyi P."/>
            <person name="Hill E.A."/>
            <person name="Rabines A."/>
            <person name="Zheng H."/>
            <person name="Allen L.Z."/>
            <person name="Kuo A."/>
            <person name="Grigoriev I.V."/>
            <person name="Allen A.E."/>
            <person name="Hazlebeck D."/>
            <person name="Allen E.E."/>
        </authorList>
    </citation>
    <scope>NUCLEOTIDE SEQUENCE</scope>
    <source>
        <strain evidence="1">Hildebrandi</strain>
    </source>
</reference>
<dbReference type="AlphaFoldDB" id="A0A9K3KUU5"/>
<dbReference type="EMBL" id="JAGRRH010000019">
    <property type="protein sequence ID" value="KAG7349749.1"/>
    <property type="molecule type" value="Genomic_DNA"/>
</dbReference>
<evidence type="ECO:0000313" key="2">
    <source>
        <dbReference type="Proteomes" id="UP000693970"/>
    </source>
</evidence>